<dbReference type="Proteomes" id="UP000772434">
    <property type="component" value="Unassembled WGS sequence"/>
</dbReference>
<comment type="caution">
    <text evidence="1">The sequence shown here is derived from an EMBL/GenBank/DDBJ whole genome shotgun (WGS) entry which is preliminary data.</text>
</comment>
<protein>
    <submittedName>
        <fullName evidence="1">Uncharacterized protein</fullName>
    </submittedName>
</protein>
<dbReference type="EMBL" id="JADNRY010000135">
    <property type="protein sequence ID" value="KAF9063919.1"/>
    <property type="molecule type" value="Genomic_DNA"/>
</dbReference>
<gene>
    <name evidence="1" type="ORF">BDP27DRAFT_1426389</name>
</gene>
<accession>A0A9P5U2W9</accession>
<sequence length="135" mass="15535">MTNSQRVNTLVLHYYYVPKSINNPFFNSFFFWELGSKVIIVIIQITTAQGHKDHTDAALGTIETLKDRAREQFDGKTIDVMYYVLVGPEIEMTIDKGHLKLISVQIIPTMLDTGPLKLDDIEEKSRRIPRRLKSP</sequence>
<dbReference type="AlphaFoldDB" id="A0A9P5U2W9"/>
<evidence type="ECO:0000313" key="1">
    <source>
        <dbReference type="EMBL" id="KAF9063919.1"/>
    </source>
</evidence>
<proteinExistence type="predicted"/>
<name>A0A9P5U2W9_9AGAR</name>
<organism evidence="1 2">
    <name type="scientific">Rhodocollybia butyracea</name>
    <dbReference type="NCBI Taxonomy" id="206335"/>
    <lineage>
        <taxon>Eukaryota</taxon>
        <taxon>Fungi</taxon>
        <taxon>Dikarya</taxon>
        <taxon>Basidiomycota</taxon>
        <taxon>Agaricomycotina</taxon>
        <taxon>Agaricomycetes</taxon>
        <taxon>Agaricomycetidae</taxon>
        <taxon>Agaricales</taxon>
        <taxon>Marasmiineae</taxon>
        <taxon>Omphalotaceae</taxon>
        <taxon>Rhodocollybia</taxon>
    </lineage>
</organism>
<reference evidence="1" key="1">
    <citation type="submission" date="2020-11" db="EMBL/GenBank/DDBJ databases">
        <authorList>
            <consortium name="DOE Joint Genome Institute"/>
            <person name="Ahrendt S."/>
            <person name="Riley R."/>
            <person name="Andreopoulos W."/>
            <person name="Labutti K."/>
            <person name="Pangilinan J."/>
            <person name="Ruiz-Duenas F.J."/>
            <person name="Barrasa J.M."/>
            <person name="Sanchez-Garcia M."/>
            <person name="Camarero S."/>
            <person name="Miyauchi S."/>
            <person name="Serrano A."/>
            <person name="Linde D."/>
            <person name="Babiker R."/>
            <person name="Drula E."/>
            <person name="Ayuso-Fernandez I."/>
            <person name="Pacheco R."/>
            <person name="Padilla G."/>
            <person name="Ferreira P."/>
            <person name="Barriuso J."/>
            <person name="Kellner H."/>
            <person name="Castanera R."/>
            <person name="Alfaro M."/>
            <person name="Ramirez L."/>
            <person name="Pisabarro A.G."/>
            <person name="Kuo A."/>
            <person name="Tritt A."/>
            <person name="Lipzen A."/>
            <person name="He G."/>
            <person name="Yan M."/>
            <person name="Ng V."/>
            <person name="Cullen D."/>
            <person name="Martin F."/>
            <person name="Rosso M.-N."/>
            <person name="Henrissat B."/>
            <person name="Hibbett D."/>
            <person name="Martinez A.T."/>
            <person name="Grigoriev I.V."/>
        </authorList>
    </citation>
    <scope>NUCLEOTIDE SEQUENCE</scope>
    <source>
        <strain evidence="1">AH 40177</strain>
    </source>
</reference>
<keyword evidence="2" id="KW-1185">Reference proteome</keyword>
<evidence type="ECO:0000313" key="2">
    <source>
        <dbReference type="Proteomes" id="UP000772434"/>
    </source>
</evidence>